<feature type="transmembrane region" description="Helical" evidence="1">
    <location>
        <begin position="91"/>
        <end position="116"/>
    </location>
</feature>
<evidence type="ECO:0000259" key="2">
    <source>
        <dbReference type="Pfam" id="PF12158"/>
    </source>
</evidence>
<protein>
    <submittedName>
        <fullName evidence="3">DUF3592 domain-containing protein</fullName>
    </submittedName>
</protein>
<reference evidence="3" key="1">
    <citation type="submission" date="2024-07" db="EMBL/GenBank/DDBJ databases">
        <authorList>
            <person name="Yu S.T."/>
        </authorList>
    </citation>
    <scope>NUCLEOTIDE SEQUENCE</scope>
    <source>
        <strain evidence="3">R39</strain>
    </source>
</reference>
<feature type="transmembrane region" description="Helical" evidence="1">
    <location>
        <begin position="34"/>
        <end position="52"/>
    </location>
</feature>
<dbReference type="Pfam" id="PF12158">
    <property type="entry name" value="DUF3592"/>
    <property type="match status" value="1"/>
</dbReference>
<dbReference type="InterPro" id="IPR021994">
    <property type="entry name" value="DUF3592"/>
</dbReference>
<keyword evidence="1" id="KW-0812">Transmembrane</keyword>
<dbReference type="RefSeq" id="WP_369226058.1">
    <property type="nucleotide sequence ID" value="NZ_CP163441.1"/>
</dbReference>
<name>A0AB39QWU8_9ACTN</name>
<keyword evidence="1" id="KW-1133">Transmembrane helix</keyword>
<dbReference type="EMBL" id="CP163441">
    <property type="protein sequence ID" value="XDQ47056.1"/>
    <property type="molecule type" value="Genomic_DNA"/>
</dbReference>
<feature type="transmembrane region" description="Helical" evidence="1">
    <location>
        <begin position="193"/>
        <end position="214"/>
    </location>
</feature>
<feature type="transmembrane region" description="Helical" evidence="1">
    <location>
        <begin position="58"/>
        <end position="79"/>
    </location>
</feature>
<evidence type="ECO:0000256" key="1">
    <source>
        <dbReference type="SAM" id="Phobius"/>
    </source>
</evidence>
<keyword evidence="1" id="KW-0472">Membrane</keyword>
<organism evidence="3">
    <name type="scientific">Streptomyces sp. R39</name>
    <dbReference type="NCBI Taxonomy" id="3238631"/>
    <lineage>
        <taxon>Bacteria</taxon>
        <taxon>Bacillati</taxon>
        <taxon>Actinomycetota</taxon>
        <taxon>Actinomycetes</taxon>
        <taxon>Kitasatosporales</taxon>
        <taxon>Streptomycetaceae</taxon>
        <taxon>Streptomyces</taxon>
    </lineage>
</organism>
<accession>A0AB39QWU8</accession>
<gene>
    <name evidence="3" type="ORF">AB5J52_34980</name>
</gene>
<dbReference type="AlphaFoldDB" id="A0AB39QWU8"/>
<evidence type="ECO:0000313" key="3">
    <source>
        <dbReference type="EMBL" id="XDQ47056.1"/>
    </source>
</evidence>
<sequence length="222" mass="23525">MTRIQDEIGARDHRRSELCADTVRGAARVVMRTATLVVVVALGVAATAGWATPMAVDGWIVAAAAGAAGLIAGLPRTVLGSGPAIGRGEEIFALLISTLLLWAFAATLAFCLSYFFHAHALDRRATLKVTATVSHCVNRGDAGNRCTYRWVAGDHAYSSQDTAARVWPDGHRVTVRIDPAHPDRPALVTRSYWASWLGVAVGAFGSLVAALMTWSAESGLDE</sequence>
<proteinExistence type="predicted"/>
<feature type="domain" description="DUF3592" evidence="2">
    <location>
        <begin position="130"/>
        <end position="189"/>
    </location>
</feature>